<dbReference type="GO" id="GO:0000976">
    <property type="term" value="F:transcription cis-regulatory region binding"/>
    <property type="evidence" value="ECO:0007669"/>
    <property type="project" value="TreeGrafter"/>
</dbReference>
<feature type="modified residue" description="4-aspartylphosphate" evidence="6">
    <location>
        <position position="53"/>
    </location>
</feature>
<evidence type="ECO:0000259" key="8">
    <source>
        <dbReference type="PROSITE" id="PS50110"/>
    </source>
</evidence>
<evidence type="ECO:0000259" key="9">
    <source>
        <dbReference type="PROSITE" id="PS51063"/>
    </source>
</evidence>
<dbReference type="PROSITE" id="PS50110">
    <property type="entry name" value="RESPONSE_REGULATORY"/>
    <property type="match status" value="1"/>
</dbReference>
<dbReference type="SMART" id="SM00100">
    <property type="entry name" value="cNMP"/>
    <property type="match status" value="1"/>
</dbReference>
<evidence type="ECO:0000256" key="1">
    <source>
        <dbReference type="ARBA" id="ARBA00022553"/>
    </source>
</evidence>
<dbReference type="SMART" id="SM00448">
    <property type="entry name" value="REC"/>
    <property type="match status" value="1"/>
</dbReference>
<proteinExistence type="predicted"/>
<evidence type="ECO:0000256" key="5">
    <source>
        <dbReference type="ARBA" id="ARBA00023163"/>
    </source>
</evidence>
<dbReference type="Gene3D" id="3.40.50.2300">
    <property type="match status" value="1"/>
</dbReference>
<dbReference type="InterPro" id="IPR012318">
    <property type="entry name" value="HTH_CRP"/>
</dbReference>
<sequence length="347" mass="39668">MSKKIVLIEDDQTVRETTEEMLELAGYEVYTAKNGKEGVEKAKSLNPHLIVCDVMMPQMDGYEVLKTLAKDEHTFEIPFIFLSAKTDHKDIRKGMDLGADDYLTKPFEEEDLISAIESRLAKTAILHQKKERKNTIIESHSMNLENFKAELKGFSEQKFSAGEVVYRPGDTANQFFLVKRGVIKTHKTDGQGKELITALFKMDDFFGNLVFNESVNYKEYATPLEDSVLYIIPKVELKKLLQNNHQVLFEIIKVLGDHLDESKEQLLDMAYSSVQRKTAQTILLFTERLKKNKLRQIRISRSDLAAVAGIASESLIRTLSKFKKQGIVEIEGRNIKIIDFEALEKIK</sequence>
<dbReference type="InterPro" id="IPR036390">
    <property type="entry name" value="WH_DNA-bd_sf"/>
</dbReference>
<dbReference type="PANTHER" id="PTHR48111">
    <property type="entry name" value="REGULATOR OF RPOS"/>
    <property type="match status" value="1"/>
</dbReference>
<dbReference type="InterPro" id="IPR039420">
    <property type="entry name" value="WalR-like"/>
</dbReference>
<dbReference type="PROSITE" id="PS50042">
    <property type="entry name" value="CNMP_BINDING_3"/>
    <property type="match status" value="1"/>
</dbReference>
<dbReference type="InterPro" id="IPR011006">
    <property type="entry name" value="CheY-like_superfamily"/>
</dbReference>
<reference evidence="10" key="1">
    <citation type="submission" date="2020-03" db="EMBL/GenBank/DDBJ databases">
        <title>Psychroflexus Maritimus sp. nov., isolate from marine sediment.</title>
        <authorList>
            <person name="Zhong Y.-L."/>
        </authorList>
    </citation>
    <scope>NUCLEOTIDE SEQUENCE</scope>
    <source>
        <strain evidence="10">C1</strain>
    </source>
</reference>
<keyword evidence="3" id="KW-0805">Transcription regulation</keyword>
<dbReference type="InterPro" id="IPR000595">
    <property type="entry name" value="cNMP-bd_dom"/>
</dbReference>
<organism evidence="10 11">
    <name type="scientific">Psychroflexus maritimus</name>
    <dbReference type="NCBI Taxonomy" id="2714865"/>
    <lineage>
        <taxon>Bacteria</taxon>
        <taxon>Pseudomonadati</taxon>
        <taxon>Bacteroidota</taxon>
        <taxon>Flavobacteriia</taxon>
        <taxon>Flavobacteriales</taxon>
        <taxon>Flavobacteriaceae</taxon>
        <taxon>Psychroflexus</taxon>
    </lineage>
</organism>
<name>A0A967DZX7_9FLAO</name>
<evidence type="ECO:0000256" key="4">
    <source>
        <dbReference type="ARBA" id="ARBA00023125"/>
    </source>
</evidence>
<dbReference type="CDD" id="cd17574">
    <property type="entry name" value="REC_OmpR"/>
    <property type="match status" value="1"/>
</dbReference>
<dbReference type="InterPro" id="IPR036388">
    <property type="entry name" value="WH-like_DNA-bd_sf"/>
</dbReference>
<dbReference type="Pfam" id="PF00072">
    <property type="entry name" value="Response_reg"/>
    <property type="match status" value="1"/>
</dbReference>
<feature type="domain" description="HTH crp-type" evidence="9">
    <location>
        <begin position="272"/>
        <end position="341"/>
    </location>
</feature>
<dbReference type="GO" id="GO:0006355">
    <property type="term" value="P:regulation of DNA-templated transcription"/>
    <property type="evidence" value="ECO:0007669"/>
    <property type="project" value="InterPro"/>
</dbReference>
<dbReference type="GO" id="GO:0032993">
    <property type="term" value="C:protein-DNA complex"/>
    <property type="evidence" value="ECO:0007669"/>
    <property type="project" value="TreeGrafter"/>
</dbReference>
<evidence type="ECO:0000313" key="11">
    <source>
        <dbReference type="Proteomes" id="UP000643701"/>
    </source>
</evidence>
<keyword evidence="1 6" id="KW-0597">Phosphoprotein</keyword>
<dbReference type="RefSeq" id="WP_166400261.1">
    <property type="nucleotide sequence ID" value="NZ_JAANAS010000050.1"/>
</dbReference>
<dbReference type="InterPro" id="IPR014710">
    <property type="entry name" value="RmlC-like_jellyroll"/>
</dbReference>
<keyword evidence="11" id="KW-1185">Reference proteome</keyword>
<dbReference type="Pfam" id="PF00027">
    <property type="entry name" value="cNMP_binding"/>
    <property type="match status" value="1"/>
</dbReference>
<dbReference type="GO" id="GO:0005829">
    <property type="term" value="C:cytosol"/>
    <property type="evidence" value="ECO:0007669"/>
    <property type="project" value="TreeGrafter"/>
</dbReference>
<dbReference type="PROSITE" id="PS51063">
    <property type="entry name" value="HTH_CRP_2"/>
    <property type="match status" value="1"/>
</dbReference>
<feature type="domain" description="Cyclic nucleotide-binding" evidence="7">
    <location>
        <begin position="156"/>
        <end position="241"/>
    </location>
</feature>
<dbReference type="Proteomes" id="UP000643701">
    <property type="component" value="Unassembled WGS sequence"/>
</dbReference>
<dbReference type="AlphaFoldDB" id="A0A967DZX7"/>
<feature type="domain" description="Response regulatory" evidence="8">
    <location>
        <begin position="4"/>
        <end position="120"/>
    </location>
</feature>
<evidence type="ECO:0000256" key="2">
    <source>
        <dbReference type="ARBA" id="ARBA00023012"/>
    </source>
</evidence>
<protein>
    <submittedName>
        <fullName evidence="10">Response regulator</fullName>
    </submittedName>
</protein>
<dbReference type="Gene3D" id="2.60.120.10">
    <property type="entry name" value="Jelly Rolls"/>
    <property type="match status" value="1"/>
</dbReference>
<dbReference type="SUPFAM" id="SSF51206">
    <property type="entry name" value="cAMP-binding domain-like"/>
    <property type="match status" value="1"/>
</dbReference>
<evidence type="ECO:0000313" key="10">
    <source>
        <dbReference type="EMBL" id="NGZ90007.1"/>
    </source>
</evidence>
<dbReference type="Pfam" id="PF13545">
    <property type="entry name" value="HTH_Crp_2"/>
    <property type="match status" value="1"/>
</dbReference>
<evidence type="ECO:0000256" key="3">
    <source>
        <dbReference type="ARBA" id="ARBA00023015"/>
    </source>
</evidence>
<keyword evidence="2" id="KW-0902">Two-component regulatory system</keyword>
<evidence type="ECO:0000259" key="7">
    <source>
        <dbReference type="PROSITE" id="PS50042"/>
    </source>
</evidence>
<dbReference type="GO" id="GO:0000156">
    <property type="term" value="F:phosphorelay response regulator activity"/>
    <property type="evidence" value="ECO:0007669"/>
    <property type="project" value="TreeGrafter"/>
</dbReference>
<keyword evidence="5" id="KW-0804">Transcription</keyword>
<dbReference type="PANTHER" id="PTHR48111:SF1">
    <property type="entry name" value="TWO-COMPONENT RESPONSE REGULATOR ORR33"/>
    <property type="match status" value="1"/>
</dbReference>
<comment type="caution">
    <text evidence="10">The sequence shown here is derived from an EMBL/GenBank/DDBJ whole genome shotgun (WGS) entry which is preliminary data.</text>
</comment>
<dbReference type="SUPFAM" id="SSF52172">
    <property type="entry name" value="CheY-like"/>
    <property type="match status" value="1"/>
</dbReference>
<dbReference type="InterPro" id="IPR018490">
    <property type="entry name" value="cNMP-bd_dom_sf"/>
</dbReference>
<gene>
    <name evidence="10" type="ORF">G7034_07070</name>
</gene>
<dbReference type="SUPFAM" id="SSF46785">
    <property type="entry name" value="Winged helix' DNA-binding domain"/>
    <property type="match status" value="1"/>
</dbReference>
<dbReference type="CDD" id="cd00038">
    <property type="entry name" value="CAP_ED"/>
    <property type="match status" value="1"/>
</dbReference>
<dbReference type="SMART" id="SM00419">
    <property type="entry name" value="HTH_CRP"/>
    <property type="match status" value="1"/>
</dbReference>
<dbReference type="InterPro" id="IPR001789">
    <property type="entry name" value="Sig_transdc_resp-reg_receiver"/>
</dbReference>
<accession>A0A967DZX7</accession>
<keyword evidence="4" id="KW-0238">DNA-binding</keyword>
<dbReference type="EMBL" id="JAANAS010000050">
    <property type="protein sequence ID" value="NGZ90007.1"/>
    <property type="molecule type" value="Genomic_DNA"/>
</dbReference>
<evidence type="ECO:0000256" key="6">
    <source>
        <dbReference type="PROSITE-ProRule" id="PRU00169"/>
    </source>
</evidence>
<dbReference type="Gene3D" id="1.10.10.10">
    <property type="entry name" value="Winged helix-like DNA-binding domain superfamily/Winged helix DNA-binding domain"/>
    <property type="match status" value="1"/>
</dbReference>